<dbReference type="PANTHER" id="PTHR40763:SF5">
    <property type="entry name" value="MEMBRANE PROTEIN"/>
    <property type="match status" value="1"/>
</dbReference>
<accession>A0A1Y5XCI8</accession>
<proteinExistence type="predicted"/>
<evidence type="ECO:0000313" key="3">
    <source>
        <dbReference type="EMBL" id="SMC86103.1"/>
    </source>
</evidence>
<dbReference type="AlphaFoldDB" id="A0A1Y5XCI8"/>
<gene>
    <name evidence="3" type="ORF">SAMN05661093_02318</name>
</gene>
<feature type="transmembrane region" description="Helical" evidence="1">
    <location>
        <begin position="119"/>
        <end position="135"/>
    </location>
</feature>
<dbReference type="EMBL" id="FWXV01000002">
    <property type="protein sequence ID" value="SMC86103.1"/>
    <property type="molecule type" value="Genomic_DNA"/>
</dbReference>
<dbReference type="OrthoDB" id="3534574at2"/>
<dbReference type="Proteomes" id="UP000192674">
    <property type="component" value="Unassembled WGS sequence"/>
</dbReference>
<dbReference type="Pfam" id="PF08044">
    <property type="entry name" value="DUF1707"/>
    <property type="match status" value="1"/>
</dbReference>
<keyword evidence="4" id="KW-1185">Reference proteome</keyword>
<evidence type="ECO:0000259" key="2">
    <source>
        <dbReference type="Pfam" id="PF08044"/>
    </source>
</evidence>
<dbReference type="RefSeq" id="WP_051896735.1">
    <property type="nucleotide sequence ID" value="NZ_FWXV01000002.1"/>
</dbReference>
<dbReference type="InterPro" id="IPR012551">
    <property type="entry name" value="DUF1707_SHOCT-like"/>
</dbReference>
<keyword evidence="1" id="KW-1133">Transmembrane helix</keyword>
<sequence length="136" mass="14532">MAPSDGNVRIGTSEREEAVRALAEHMTQGRLDVSEYDQRVALANAAKTRAELAEIFEDLPEPNPMRALTTPKPTAVPVPAQASPLIEKDKSSNAKAIIIGFVIFSVAAIVTVTAILGEWWALIPAFLIVVVLAIAS</sequence>
<organism evidence="3 4">
    <name type="scientific">Kibdelosporangium aridum</name>
    <dbReference type="NCBI Taxonomy" id="2030"/>
    <lineage>
        <taxon>Bacteria</taxon>
        <taxon>Bacillati</taxon>
        <taxon>Actinomycetota</taxon>
        <taxon>Actinomycetes</taxon>
        <taxon>Pseudonocardiales</taxon>
        <taxon>Pseudonocardiaceae</taxon>
        <taxon>Kibdelosporangium</taxon>
    </lineage>
</organism>
<keyword evidence="1" id="KW-0812">Transmembrane</keyword>
<reference evidence="3 4" key="1">
    <citation type="submission" date="2017-04" db="EMBL/GenBank/DDBJ databases">
        <authorList>
            <person name="Afonso C.L."/>
            <person name="Miller P.J."/>
            <person name="Scott M.A."/>
            <person name="Spackman E."/>
            <person name="Goraichik I."/>
            <person name="Dimitrov K.M."/>
            <person name="Suarez D.L."/>
            <person name="Swayne D.E."/>
        </authorList>
    </citation>
    <scope>NUCLEOTIDE SEQUENCE [LARGE SCALE GENOMIC DNA]</scope>
    <source>
        <strain evidence="3 4">DSM 43828</strain>
    </source>
</reference>
<feature type="transmembrane region" description="Helical" evidence="1">
    <location>
        <begin position="96"/>
        <end position="113"/>
    </location>
</feature>
<feature type="domain" description="DUF1707" evidence="2">
    <location>
        <begin position="8"/>
        <end position="60"/>
    </location>
</feature>
<dbReference type="PANTHER" id="PTHR40763">
    <property type="entry name" value="MEMBRANE PROTEIN-RELATED"/>
    <property type="match status" value="1"/>
</dbReference>
<protein>
    <recommendedName>
        <fullName evidence="2">DUF1707 domain-containing protein</fullName>
    </recommendedName>
</protein>
<name>A0A1Y5XCI8_KIBAR</name>
<evidence type="ECO:0000313" key="4">
    <source>
        <dbReference type="Proteomes" id="UP000192674"/>
    </source>
</evidence>
<keyword evidence="1" id="KW-0472">Membrane</keyword>
<evidence type="ECO:0000256" key="1">
    <source>
        <dbReference type="SAM" id="Phobius"/>
    </source>
</evidence>